<evidence type="ECO:0000259" key="6">
    <source>
        <dbReference type="PROSITE" id="PS51094"/>
    </source>
</evidence>
<keyword evidence="1" id="KW-0808">Transferase</keyword>
<dbReference type="InterPro" id="IPR002178">
    <property type="entry name" value="PTS_EIIA_type-2_dom"/>
</dbReference>
<dbReference type="Pfam" id="PF00874">
    <property type="entry name" value="PRD"/>
    <property type="match status" value="2"/>
</dbReference>
<evidence type="ECO:0000259" key="7">
    <source>
        <dbReference type="PROSITE" id="PS51099"/>
    </source>
</evidence>
<keyword evidence="2" id="KW-0677">Repeat</keyword>
<dbReference type="InterPro" id="IPR016152">
    <property type="entry name" value="PTrfase/Anion_transptr"/>
</dbReference>
<dbReference type="InterPro" id="IPR036390">
    <property type="entry name" value="WH_DNA-bd_sf"/>
</dbReference>
<dbReference type="Pfam" id="PF08279">
    <property type="entry name" value="HTH_11"/>
    <property type="match status" value="1"/>
</dbReference>
<dbReference type="InterPro" id="IPR013011">
    <property type="entry name" value="PTS_EIIB_2"/>
</dbReference>
<keyword evidence="5" id="KW-0804">Transcription</keyword>
<feature type="domain" description="PTS EIIA type-2" evidence="6">
    <location>
        <begin position="528"/>
        <end position="676"/>
    </location>
</feature>
<evidence type="ECO:0000256" key="3">
    <source>
        <dbReference type="ARBA" id="ARBA00023015"/>
    </source>
</evidence>
<dbReference type="SUPFAM" id="SSF52794">
    <property type="entry name" value="PTS system IIB component-like"/>
    <property type="match status" value="1"/>
</dbReference>
<dbReference type="Pfam" id="PF05043">
    <property type="entry name" value="Mga"/>
    <property type="match status" value="1"/>
</dbReference>
<feature type="domain" description="PRD" evidence="8">
    <location>
        <begin position="305"/>
        <end position="412"/>
    </location>
</feature>
<accession>A0A5D8QI40</accession>
<proteinExistence type="predicted"/>
<dbReference type="Gene3D" id="3.40.50.2300">
    <property type="match status" value="1"/>
</dbReference>
<evidence type="ECO:0000313" key="10">
    <source>
        <dbReference type="Proteomes" id="UP000322976"/>
    </source>
</evidence>
<reference evidence="9 10" key="1">
    <citation type="submission" date="2019-08" db="EMBL/GenBank/DDBJ databases">
        <title>Calorimonas adulescens gen. nov., sp. nov., an anaerobic thermophilic bacterium from Sakhalin hot spring.</title>
        <authorList>
            <person name="Khomyakova M.A."/>
            <person name="Merkel A.Y."/>
            <person name="Novikov A."/>
            <person name="Bonch-Osmolovskaya E.A."/>
            <person name="Slobodkin A.I."/>
        </authorList>
    </citation>
    <scope>NUCLEOTIDE SEQUENCE [LARGE SCALE GENOMIC DNA]</scope>
    <source>
        <strain evidence="9 10">A05MB</strain>
    </source>
</reference>
<dbReference type="InterPro" id="IPR011608">
    <property type="entry name" value="PRD"/>
</dbReference>
<dbReference type="InterPro" id="IPR007737">
    <property type="entry name" value="Mga_HTH"/>
</dbReference>
<dbReference type="SUPFAM" id="SSF55804">
    <property type="entry name" value="Phoshotransferase/anion transport protein"/>
    <property type="match status" value="1"/>
</dbReference>
<evidence type="ECO:0000256" key="1">
    <source>
        <dbReference type="ARBA" id="ARBA00022679"/>
    </source>
</evidence>
<dbReference type="PROSITE" id="PS51372">
    <property type="entry name" value="PRD_2"/>
    <property type="match status" value="2"/>
</dbReference>
<evidence type="ECO:0000313" key="9">
    <source>
        <dbReference type="EMBL" id="TZE83223.1"/>
    </source>
</evidence>
<dbReference type="Pfam" id="PF00359">
    <property type="entry name" value="PTS_EIIA_2"/>
    <property type="match status" value="1"/>
</dbReference>
<dbReference type="InterPro" id="IPR036634">
    <property type="entry name" value="PRD_sf"/>
</dbReference>
<dbReference type="GO" id="GO:0006355">
    <property type="term" value="P:regulation of DNA-templated transcription"/>
    <property type="evidence" value="ECO:0007669"/>
    <property type="project" value="InterPro"/>
</dbReference>
<dbReference type="GO" id="GO:0008982">
    <property type="term" value="F:protein-N(PI)-phosphohistidine-sugar phosphotransferase activity"/>
    <property type="evidence" value="ECO:0007669"/>
    <property type="project" value="InterPro"/>
</dbReference>
<feature type="domain" description="PRD" evidence="8">
    <location>
        <begin position="198"/>
        <end position="303"/>
    </location>
</feature>
<dbReference type="Gene3D" id="1.10.10.10">
    <property type="entry name" value="Winged helix-like DNA-binding domain superfamily/Winged helix DNA-binding domain"/>
    <property type="match status" value="2"/>
</dbReference>
<dbReference type="AlphaFoldDB" id="A0A5D8QI40"/>
<dbReference type="InterPro" id="IPR050661">
    <property type="entry name" value="BglG_antiterminators"/>
</dbReference>
<evidence type="ECO:0000259" key="8">
    <source>
        <dbReference type="PROSITE" id="PS51372"/>
    </source>
</evidence>
<dbReference type="EMBL" id="VTPS01000002">
    <property type="protein sequence ID" value="TZE83223.1"/>
    <property type="molecule type" value="Genomic_DNA"/>
</dbReference>
<keyword evidence="10" id="KW-1185">Reference proteome</keyword>
<keyword evidence="4" id="KW-0010">Activator</keyword>
<dbReference type="SUPFAM" id="SSF46785">
    <property type="entry name" value="Winged helix' DNA-binding domain"/>
    <property type="match status" value="1"/>
</dbReference>
<dbReference type="CDD" id="cd05568">
    <property type="entry name" value="PTS_IIB_bgl_like"/>
    <property type="match status" value="1"/>
</dbReference>
<organism evidence="9 10">
    <name type="scientific">Calorimonas adulescens</name>
    <dbReference type="NCBI Taxonomy" id="2606906"/>
    <lineage>
        <taxon>Bacteria</taxon>
        <taxon>Bacillati</taxon>
        <taxon>Bacillota</taxon>
        <taxon>Clostridia</taxon>
        <taxon>Thermoanaerobacterales</taxon>
        <taxon>Thermoanaerobacteraceae</taxon>
        <taxon>Calorimonas</taxon>
    </lineage>
</organism>
<dbReference type="Gene3D" id="1.10.1790.10">
    <property type="entry name" value="PRD domain"/>
    <property type="match status" value="2"/>
</dbReference>
<evidence type="ECO:0000256" key="5">
    <source>
        <dbReference type="ARBA" id="ARBA00023163"/>
    </source>
</evidence>
<dbReference type="PANTHER" id="PTHR30185">
    <property type="entry name" value="CRYPTIC BETA-GLUCOSIDE BGL OPERON ANTITERMINATOR"/>
    <property type="match status" value="1"/>
</dbReference>
<feature type="domain" description="PTS EIIB type-2" evidence="7">
    <location>
        <begin position="416"/>
        <end position="505"/>
    </location>
</feature>
<protein>
    <submittedName>
        <fullName evidence="9">BglG family transcription antiterminator</fullName>
    </submittedName>
</protein>
<dbReference type="InterPro" id="IPR036095">
    <property type="entry name" value="PTS_EIIB-like_sf"/>
</dbReference>
<dbReference type="RefSeq" id="WP_149544414.1">
    <property type="nucleotide sequence ID" value="NZ_VTPS01000002.1"/>
</dbReference>
<evidence type="ECO:0000256" key="2">
    <source>
        <dbReference type="ARBA" id="ARBA00022737"/>
    </source>
</evidence>
<dbReference type="InterPro" id="IPR013196">
    <property type="entry name" value="HTH_11"/>
</dbReference>
<dbReference type="GO" id="GO:0009401">
    <property type="term" value="P:phosphoenolpyruvate-dependent sugar phosphotransferase system"/>
    <property type="evidence" value="ECO:0007669"/>
    <property type="project" value="InterPro"/>
</dbReference>
<dbReference type="Gene3D" id="3.40.930.10">
    <property type="entry name" value="Mannitol-specific EII, Chain A"/>
    <property type="match status" value="1"/>
</dbReference>
<dbReference type="PANTHER" id="PTHR30185:SF18">
    <property type="entry name" value="TRANSCRIPTIONAL REGULATOR MTLR"/>
    <property type="match status" value="1"/>
</dbReference>
<dbReference type="Proteomes" id="UP000322976">
    <property type="component" value="Unassembled WGS sequence"/>
</dbReference>
<dbReference type="SUPFAM" id="SSF63520">
    <property type="entry name" value="PTS-regulatory domain, PRD"/>
    <property type="match status" value="2"/>
</dbReference>
<sequence>MIKLSARQFEILNKLIEGESLNIEKICNRYDVSRRTVYREINAINKAIGSYGIAILNSSERLTLEGETNNLKKLRMDLLGVQLDFDADKRRTLILSELLQLKEPIKLEYFAKKFGVSVAAVSYDLKELEKWFEAHNLLLVTKPGFGVSVTGDESDFRKAITDFLYENIDTESLVEFLNKASPERTKNDLSFNSHFLDVIDQKTVVAIEKSVAMLSNELDFYIAESSYMGLIIHLALAIKRLESGESIEIETDKLNELRDTEEYAYAMALAGYLEDELKIKIPEGEIGYITVHLRGARYRANVDTGNRSELNDLADSLISEAEKIFGTSFKDDELLRSGLLTHLEPALYRLSTGLAIRNPLLEDIKTKYMDLYEKTKKVCEVLKSESGIPIPDDEIGYIAMHFGAAIERKERNTRKYNVLVVCASGIGTSRMLLSKLQLFPQINVVDAVSSLKLKEGIENEDIDLIISTIPVNNMNIKSVVVNPLLLSEDIEKIKNALNTDLIMNRSVHEYKTKKDYDIMHIARYGRHMLNMLDSIDITELNSTTSEELIDELLSCLSRRSLITSKDAIKERLLNRESLGKIILPGRGFVIYHCTIDSLKYPLVMVGRITGKVTMKNLLNENETIKTAFLMLAPEEDREGIEVMGDISVSLIEDNLLIDKINAAEDNKQLRNVIEEAIRGKFLDEIKRMVM</sequence>
<dbReference type="PROSITE" id="PS51099">
    <property type="entry name" value="PTS_EIIB_TYPE_2"/>
    <property type="match status" value="1"/>
</dbReference>
<evidence type="ECO:0000256" key="4">
    <source>
        <dbReference type="ARBA" id="ARBA00023159"/>
    </source>
</evidence>
<name>A0A5D8QI40_9THEO</name>
<comment type="caution">
    <text evidence="9">The sequence shown here is derived from an EMBL/GenBank/DDBJ whole genome shotgun (WGS) entry which is preliminary data.</text>
</comment>
<dbReference type="InterPro" id="IPR036388">
    <property type="entry name" value="WH-like_DNA-bd_sf"/>
</dbReference>
<dbReference type="PROSITE" id="PS51094">
    <property type="entry name" value="PTS_EIIA_TYPE_2"/>
    <property type="match status" value="1"/>
</dbReference>
<keyword evidence="3" id="KW-0805">Transcription regulation</keyword>
<gene>
    <name evidence="9" type="ORF">FWJ32_02590</name>
</gene>